<dbReference type="AlphaFoldDB" id="A0A3S2URZ2"/>
<dbReference type="OrthoDB" id="7181835at2"/>
<keyword evidence="4" id="KW-1185">Reference proteome</keyword>
<sequence>MTITHKRGTRKLGGKDVMPVGLGCMNVSWAYAAPPPPEESAKLLHLALDLGYNHLDTARLYGGGRNEELIGATLKGRRNEFFLASKMGLIADGQRRYVDCKPETIRRELEISLKALQTDHIDLYYMHRRDFTVPIEESAGAMADLIAEGKIGGYGLSEMSAETLRKAHATCPVTAVQTEYSLWTRNPELGVLQACGELGVALVAFSPLARGVLANGVRNPVKLEAQDLRRTHPRFNADNWPKNLALVDAFNAIAEREGASPAQLSLAWVLSRGDHVHVIPGTTNPDHLRENMECPDWRPSDSTLAELDALINQHTVSGPRYPAAMQATMDTEEFPAV</sequence>
<protein>
    <submittedName>
        <fullName evidence="3">Aldo/keto reductase</fullName>
    </submittedName>
</protein>
<evidence type="ECO:0000313" key="4">
    <source>
        <dbReference type="Proteomes" id="UP000282837"/>
    </source>
</evidence>
<keyword evidence="1" id="KW-0560">Oxidoreductase</keyword>
<organism evidence="3 4">
    <name type="scientific">Novosphingobium umbonatum</name>
    <dbReference type="NCBI Taxonomy" id="1908524"/>
    <lineage>
        <taxon>Bacteria</taxon>
        <taxon>Pseudomonadati</taxon>
        <taxon>Pseudomonadota</taxon>
        <taxon>Alphaproteobacteria</taxon>
        <taxon>Sphingomonadales</taxon>
        <taxon>Sphingomonadaceae</taxon>
        <taxon>Novosphingobium</taxon>
    </lineage>
</organism>
<comment type="caution">
    <text evidence="3">The sequence shown here is derived from an EMBL/GenBank/DDBJ whole genome shotgun (WGS) entry which is preliminary data.</text>
</comment>
<dbReference type="InterPro" id="IPR020471">
    <property type="entry name" value="AKR"/>
</dbReference>
<dbReference type="PANTHER" id="PTHR43625:SF40">
    <property type="entry name" value="ALDO-KETO REDUCTASE YAKC [NADP(+)]"/>
    <property type="match status" value="1"/>
</dbReference>
<dbReference type="GO" id="GO:0016491">
    <property type="term" value="F:oxidoreductase activity"/>
    <property type="evidence" value="ECO:0007669"/>
    <property type="project" value="UniProtKB-KW"/>
</dbReference>
<dbReference type="Gene3D" id="3.20.20.100">
    <property type="entry name" value="NADP-dependent oxidoreductase domain"/>
    <property type="match status" value="1"/>
</dbReference>
<evidence type="ECO:0000256" key="1">
    <source>
        <dbReference type="ARBA" id="ARBA00023002"/>
    </source>
</evidence>
<evidence type="ECO:0000259" key="2">
    <source>
        <dbReference type="Pfam" id="PF00248"/>
    </source>
</evidence>
<dbReference type="InterPro" id="IPR036812">
    <property type="entry name" value="NAD(P)_OxRdtase_dom_sf"/>
</dbReference>
<dbReference type="RefSeq" id="WP_127708485.1">
    <property type="nucleotide sequence ID" value="NZ_SACO01000005.1"/>
</dbReference>
<name>A0A3S2URZ2_9SPHN</name>
<dbReference type="PRINTS" id="PR00069">
    <property type="entry name" value="ALDKETRDTASE"/>
</dbReference>
<dbReference type="InterPro" id="IPR050791">
    <property type="entry name" value="Aldo-Keto_reductase"/>
</dbReference>
<dbReference type="SUPFAM" id="SSF51430">
    <property type="entry name" value="NAD(P)-linked oxidoreductase"/>
    <property type="match status" value="1"/>
</dbReference>
<gene>
    <name evidence="3" type="ORF">EOE18_08845</name>
</gene>
<dbReference type="InterPro" id="IPR023210">
    <property type="entry name" value="NADP_OxRdtase_dom"/>
</dbReference>
<evidence type="ECO:0000313" key="3">
    <source>
        <dbReference type="EMBL" id="RVU05400.1"/>
    </source>
</evidence>
<dbReference type="EMBL" id="SACO01000005">
    <property type="protein sequence ID" value="RVU05400.1"/>
    <property type="molecule type" value="Genomic_DNA"/>
</dbReference>
<dbReference type="GO" id="GO:0005737">
    <property type="term" value="C:cytoplasm"/>
    <property type="evidence" value="ECO:0007669"/>
    <property type="project" value="TreeGrafter"/>
</dbReference>
<dbReference type="PANTHER" id="PTHR43625">
    <property type="entry name" value="AFLATOXIN B1 ALDEHYDE REDUCTASE"/>
    <property type="match status" value="1"/>
</dbReference>
<feature type="domain" description="NADP-dependent oxidoreductase" evidence="2">
    <location>
        <begin position="20"/>
        <end position="311"/>
    </location>
</feature>
<dbReference type="Proteomes" id="UP000282837">
    <property type="component" value="Unassembled WGS sequence"/>
</dbReference>
<reference evidence="3 4" key="1">
    <citation type="submission" date="2019-01" db="EMBL/GenBank/DDBJ databases">
        <authorList>
            <person name="Chen W.-M."/>
        </authorList>
    </citation>
    <scope>NUCLEOTIDE SEQUENCE [LARGE SCALE GENOMIC DNA]</scope>
    <source>
        <strain evidence="3 4">FSY-9</strain>
    </source>
</reference>
<proteinExistence type="predicted"/>
<dbReference type="Pfam" id="PF00248">
    <property type="entry name" value="Aldo_ket_red"/>
    <property type="match status" value="1"/>
</dbReference>
<accession>A0A3S2URZ2</accession>